<dbReference type="Proteomes" id="UP000765509">
    <property type="component" value="Unassembled WGS sequence"/>
</dbReference>
<comment type="caution">
    <text evidence="2">The sequence shown here is derived from an EMBL/GenBank/DDBJ whole genome shotgun (WGS) entry which is preliminary data.</text>
</comment>
<dbReference type="AlphaFoldDB" id="A0A9Q3J9N6"/>
<feature type="region of interest" description="Disordered" evidence="1">
    <location>
        <begin position="1"/>
        <end position="48"/>
    </location>
</feature>
<sequence>MTPTRSRSEYSIQSNRSGPGNSSHKSKRQECQPRGEAQMEDYRASTSSQRLARTFDTLIEIPEAEITAIAVARPESLSTGNKRDIPISVQELFYGRKKQEWELLPSLWIGTMNSYLQVKKFMGPEKKEELLKG</sequence>
<accession>A0A9Q3J9N6</accession>
<keyword evidence="3" id="KW-1185">Reference proteome</keyword>
<proteinExistence type="predicted"/>
<evidence type="ECO:0000313" key="3">
    <source>
        <dbReference type="Proteomes" id="UP000765509"/>
    </source>
</evidence>
<gene>
    <name evidence="2" type="ORF">O181_097848</name>
</gene>
<organism evidence="2 3">
    <name type="scientific">Austropuccinia psidii MF-1</name>
    <dbReference type="NCBI Taxonomy" id="1389203"/>
    <lineage>
        <taxon>Eukaryota</taxon>
        <taxon>Fungi</taxon>
        <taxon>Dikarya</taxon>
        <taxon>Basidiomycota</taxon>
        <taxon>Pucciniomycotina</taxon>
        <taxon>Pucciniomycetes</taxon>
        <taxon>Pucciniales</taxon>
        <taxon>Sphaerophragmiaceae</taxon>
        <taxon>Austropuccinia</taxon>
    </lineage>
</organism>
<evidence type="ECO:0000256" key="1">
    <source>
        <dbReference type="SAM" id="MobiDB-lite"/>
    </source>
</evidence>
<dbReference type="EMBL" id="AVOT02066309">
    <property type="protein sequence ID" value="MBW0558133.1"/>
    <property type="molecule type" value="Genomic_DNA"/>
</dbReference>
<reference evidence="2" key="1">
    <citation type="submission" date="2021-03" db="EMBL/GenBank/DDBJ databases">
        <title>Draft genome sequence of rust myrtle Austropuccinia psidii MF-1, a brazilian biotype.</title>
        <authorList>
            <person name="Quecine M.C."/>
            <person name="Pachon D.M.R."/>
            <person name="Bonatelli M.L."/>
            <person name="Correr F.H."/>
            <person name="Franceschini L.M."/>
            <person name="Leite T.F."/>
            <person name="Margarido G.R.A."/>
            <person name="Almeida C.A."/>
            <person name="Ferrarezi J.A."/>
            <person name="Labate C.A."/>
        </authorList>
    </citation>
    <scope>NUCLEOTIDE SEQUENCE</scope>
    <source>
        <strain evidence="2">MF-1</strain>
    </source>
</reference>
<evidence type="ECO:0000313" key="2">
    <source>
        <dbReference type="EMBL" id="MBW0558133.1"/>
    </source>
</evidence>
<feature type="compositionally biased region" description="Polar residues" evidence="1">
    <location>
        <begin position="1"/>
        <end position="23"/>
    </location>
</feature>
<protein>
    <submittedName>
        <fullName evidence="2">Uncharacterized protein</fullName>
    </submittedName>
</protein>
<name>A0A9Q3J9N6_9BASI</name>